<comment type="caution">
    <text evidence="1">The sequence shown here is derived from an EMBL/GenBank/DDBJ whole genome shotgun (WGS) entry which is preliminary data.</text>
</comment>
<dbReference type="Proteomes" id="UP000765509">
    <property type="component" value="Unassembled WGS sequence"/>
</dbReference>
<dbReference type="EMBL" id="AVOT02001389">
    <property type="protein sequence ID" value="MBW0466773.1"/>
    <property type="molecule type" value="Genomic_DNA"/>
</dbReference>
<reference evidence="1" key="1">
    <citation type="submission" date="2021-03" db="EMBL/GenBank/DDBJ databases">
        <title>Draft genome sequence of rust myrtle Austropuccinia psidii MF-1, a brazilian biotype.</title>
        <authorList>
            <person name="Quecine M.C."/>
            <person name="Pachon D.M.R."/>
            <person name="Bonatelli M.L."/>
            <person name="Correr F.H."/>
            <person name="Franceschini L.M."/>
            <person name="Leite T.F."/>
            <person name="Margarido G.R.A."/>
            <person name="Almeida C.A."/>
            <person name="Ferrarezi J.A."/>
            <person name="Labate C.A."/>
        </authorList>
    </citation>
    <scope>NUCLEOTIDE SEQUENCE</scope>
    <source>
        <strain evidence="1">MF-1</strain>
    </source>
</reference>
<evidence type="ECO:0000313" key="2">
    <source>
        <dbReference type="Proteomes" id="UP000765509"/>
    </source>
</evidence>
<sequence>MCQHFSTQTKSSAEDDIQGVGFKPFQYKQNIKKLKSAIEPKSLPNIPTSASNSEYLQLILDQIFPAKYSQFTQRIFSTPWGVNSTAQKPYSSSKNLPTKALGILISAIGSLRYNIPCRASHILNPALHLLINSSISRLGGHPTLAFHIPQALSTIFEHLQLQPLIQNYICCLQCFFLNFLTKSVKTDQPHCQPHNAPNEHDPPCTKSLGKFINSFEPHTQNTTNIKQKYIPTKHFIYQPFKNFIARFFQWTGIMGLLHQNQKSRIPKGSPKCDIWNRLVQRRFTGTSIIHDHPFISIPGALAFLIYVDWFTSHGKVSCLVSIGPMMLICLNLPPSKRLNPDDFYVSEIIPGPKDTTSLLLNQL</sequence>
<protein>
    <submittedName>
        <fullName evidence="1">Uncharacterized protein</fullName>
    </submittedName>
</protein>
<organism evidence="1 2">
    <name type="scientific">Austropuccinia psidii MF-1</name>
    <dbReference type="NCBI Taxonomy" id="1389203"/>
    <lineage>
        <taxon>Eukaryota</taxon>
        <taxon>Fungi</taxon>
        <taxon>Dikarya</taxon>
        <taxon>Basidiomycota</taxon>
        <taxon>Pucciniomycotina</taxon>
        <taxon>Pucciniomycetes</taxon>
        <taxon>Pucciniales</taxon>
        <taxon>Sphaerophragmiaceae</taxon>
        <taxon>Austropuccinia</taxon>
    </lineage>
</organism>
<keyword evidence="2" id="KW-1185">Reference proteome</keyword>
<dbReference type="OrthoDB" id="1932595at2759"/>
<evidence type="ECO:0000313" key="1">
    <source>
        <dbReference type="EMBL" id="MBW0466773.1"/>
    </source>
</evidence>
<dbReference type="AlphaFoldDB" id="A0A9Q3BKB8"/>
<accession>A0A9Q3BKB8</accession>
<name>A0A9Q3BKB8_9BASI</name>
<gene>
    <name evidence="1" type="ORF">O181_006488</name>
</gene>
<proteinExistence type="predicted"/>